<dbReference type="InterPro" id="IPR010982">
    <property type="entry name" value="Lambda_DNA-bd_dom_sf"/>
</dbReference>
<proteinExistence type="predicted"/>
<dbReference type="Pfam" id="PF13560">
    <property type="entry name" value="HTH_31"/>
    <property type="match status" value="1"/>
</dbReference>
<evidence type="ECO:0000313" key="3">
    <source>
        <dbReference type="EMBL" id="MQS17568.1"/>
    </source>
</evidence>
<dbReference type="InterPro" id="IPR001387">
    <property type="entry name" value="Cro/C1-type_HTH"/>
</dbReference>
<dbReference type="GO" id="GO:0003677">
    <property type="term" value="F:DNA binding"/>
    <property type="evidence" value="ECO:0007669"/>
    <property type="project" value="InterPro"/>
</dbReference>
<dbReference type="SMART" id="SM00530">
    <property type="entry name" value="HTH_XRE"/>
    <property type="match status" value="1"/>
</dbReference>
<evidence type="ECO:0000313" key="4">
    <source>
        <dbReference type="Proteomes" id="UP000450000"/>
    </source>
</evidence>
<accession>A0A6N7L4J8</accession>
<feature type="domain" description="HTH cro/C1-type" evidence="2">
    <location>
        <begin position="244"/>
        <end position="286"/>
    </location>
</feature>
<dbReference type="AlphaFoldDB" id="A0A6N7L4J8"/>
<reference evidence="3 4" key="1">
    <citation type="submission" date="2019-09" db="EMBL/GenBank/DDBJ databases">
        <title>Genome Sequences of Streptomyces kaniharaensis ATCC 21070.</title>
        <authorList>
            <person name="Zhu W."/>
            <person name="De Crecy-Lagard V."/>
            <person name="Richards N.G."/>
        </authorList>
    </citation>
    <scope>NUCLEOTIDE SEQUENCE [LARGE SCALE GENOMIC DNA]</scope>
    <source>
        <strain evidence="3 4">SF-557</strain>
    </source>
</reference>
<keyword evidence="4" id="KW-1185">Reference proteome</keyword>
<comment type="caution">
    <text evidence="3">The sequence shown here is derived from an EMBL/GenBank/DDBJ whole genome shotgun (WGS) entry which is preliminary data.</text>
</comment>
<gene>
    <name evidence="3" type="ORF">F7Q99_36635</name>
</gene>
<dbReference type="PROSITE" id="PS50943">
    <property type="entry name" value="HTH_CROC1"/>
    <property type="match status" value="1"/>
</dbReference>
<dbReference type="EMBL" id="WBOF01000005">
    <property type="protein sequence ID" value="MQS17568.1"/>
    <property type="molecule type" value="Genomic_DNA"/>
</dbReference>
<evidence type="ECO:0000259" key="2">
    <source>
        <dbReference type="PROSITE" id="PS50943"/>
    </source>
</evidence>
<dbReference type="SUPFAM" id="SSF47413">
    <property type="entry name" value="lambda repressor-like DNA-binding domains"/>
    <property type="match status" value="1"/>
</dbReference>
<name>A0A6N7L4J8_9ACTN</name>
<dbReference type="CDD" id="cd00093">
    <property type="entry name" value="HTH_XRE"/>
    <property type="match status" value="1"/>
</dbReference>
<evidence type="ECO:0000256" key="1">
    <source>
        <dbReference type="SAM" id="MobiDB-lite"/>
    </source>
</evidence>
<feature type="region of interest" description="Disordered" evidence="1">
    <location>
        <begin position="156"/>
        <end position="177"/>
    </location>
</feature>
<sequence>MENFVTQILRCRWCRRNFQRPRRRGRAPSYCSTLCQRRSERARRAAPTDRTLDDTVSSLAREHLALARRLAQAAAAIATAQPDEDVAVVLGLITELGEDLEDLRAHAVLQARTRKVPWAAIGQLTGWAADTAMRRWGEAYAARRRGLREVRKQRTRLAGEGSTHVPVPPPAAAHRSPPATEVLLPSATADYWADGGVGTDPEGPAVALPEPSLRTSDEPLAMVGRAKLASALSHLHRRSGRTFRELAAAAGVTPSFVSRVLNSERFPSWSVAGALAMAMGGSPAEIRPLWDAGSGVLPQRPFVPSPGSEAAYVGAFVAAIRGLHLAAAAPDPLAISDSSCGRLSPTDAAALISGSSVPDWPAVEVLLEVLGADPAFVLPLWERVQLARGGRTEHPTGGGHLPAEAFG</sequence>
<dbReference type="Proteomes" id="UP000450000">
    <property type="component" value="Unassembled WGS sequence"/>
</dbReference>
<protein>
    <submittedName>
        <fullName evidence="3">Helix-turn-helix domain-containing protein</fullName>
    </submittedName>
</protein>
<dbReference type="OrthoDB" id="3829505at2"/>
<organism evidence="3 4">
    <name type="scientific">Streptomyces kaniharaensis</name>
    <dbReference type="NCBI Taxonomy" id="212423"/>
    <lineage>
        <taxon>Bacteria</taxon>
        <taxon>Bacillati</taxon>
        <taxon>Actinomycetota</taxon>
        <taxon>Actinomycetes</taxon>
        <taxon>Kitasatosporales</taxon>
        <taxon>Streptomycetaceae</taxon>
        <taxon>Streptomyces</taxon>
    </lineage>
</organism>
<dbReference type="Gene3D" id="1.10.260.40">
    <property type="entry name" value="lambda repressor-like DNA-binding domains"/>
    <property type="match status" value="1"/>
</dbReference>